<keyword evidence="1 3" id="KW-0597">Phosphoprotein</keyword>
<name>I3YYY8_AEQSU</name>
<dbReference type="InterPro" id="IPR000792">
    <property type="entry name" value="Tscrpt_reg_LuxR_C"/>
</dbReference>
<evidence type="ECO:0000256" key="3">
    <source>
        <dbReference type="PROSITE-ProRule" id="PRU00169"/>
    </source>
</evidence>
<dbReference type="KEGG" id="asl:Aeqsu_2756"/>
<sequence length="223" mass="24946">MTYEGPTSPKAQIKVIIADDHPLIINGITELLEKNNCFIIMETHQNGNSLMQSTVLPDADVLLLDLNMPGKDGLQVLEGISAMNLKLQILVLTSYFSKELAEQCKTAGANGYILKSDNLDTLANSILDVLNGQEVFPDFFVKAEEDLNDFSFMDDFLKKYNLTKREAEVIQMVCKGYSSNEIAGKLFLSSFTVQTHRRNIFRKLKIDGNTIALYKFASEHGLL</sequence>
<evidence type="ECO:0000259" key="4">
    <source>
        <dbReference type="PROSITE" id="PS50043"/>
    </source>
</evidence>
<evidence type="ECO:0000256" key="1">
    <source>
        <dbReference type="ARBA" id="ARBA00022553"/>
    </source>
</evidence>
<feature type="domain" description="Response regulatory" evidence="5">
    <location>
        <begin position="14"/>
        <end position="130"/>
    </location>
</feature>
<dbReference type="SMART" id="SM00421">
    <property type="entry name" value="HTH_LUXR"/>
    <property type="match status" value="1"/>
</dbReference>
<dbReference type="SUPFAM" id="SSF46894">
    <property type="entry name" value="C-terminal effector domain of the bipartite response regulators"/>
    <property type="match status" value="1"/>
</dbReference>
<dbReference type="AlphaFoldDB" id="I3YYY8"/>
<dbReference type="PRINTS" id="PR00038">
    <property type="entry name" value="HTHLUXR"/>
</dbReference>
<dbReference type="InterPro" id="IPR051015">
    <property type="entry name" value="EvgA-like"/>
</dbReference>
<dbReference type="PANTHER" id="PTHR45566:SF2">
    <property type="entry name" value="NARL SUBFAMILY"/>
    <property type="match status" value="1"/>
</dbReference>
<dbReference type="InterPro" id="IPR016032">
    <property type="entry name" value="Sig_transdc_resp-reg_C-effctor"/>
</dbReference>
<dbReference type="InterPro" id="IPR011006">
    <property type="entry name" value="CheY-like_superfamily"/>
</dbReference>
<dbReference type="STRING" id="746697.Aeqsu_2756"/>
<gene>
    <name evidence="6" type="ordered locus">Aeqsu_2756</name>
</gene>
<evidence type="ECO:0000259" key="5">
    <source>
        <dbReference type="PROSITE" id="PS50110"/>
    </source>
</evidence>
<dbReference type="OrthoDB" id="9795108at2"/>
<dbReference type="RefSeq" id="WP_014783455.1">
    <property type="nucleotide sequence ID" value="NC_018013.1"/>
</dbReference>
<dbReference type="PROSITE" id="PS00622">
    <property type="entry name" value="HTH_LUXR_1"/>
    <property type="match status" value="1"/>
</dbReference>
<dbReference type="GO" id="GO:0006355">
    <property type="term" value="P:regulation of DNA-templated transcription"/>
    <property type="evidence" value="ECO:0007669"/>
    <property type="project" value="InterPro"/>
</dbReference>
<feature type="domain" description="HTH luxR-type" evidence="4">
    <location>
        <begin position="155"/>
        <end position="221"/>
    </location>
</feature>
<organism evidence="6 7">
    <name type="scientific">Aequorivita sublithincola (strain DSM 14238 / LMG 21431 / ACAM 643 / 9-3)</name>
    <dbReference type="NCBI Taxonomy" id="746697"/>
    <lineage>
        <taxon>Bacteria</taxon>
        <taxon>Pseudomonadati</taxon>
        <taxon>Bacteroidota</taxon>
        <taxon>Flavobacteriia</taxon>
        <taxon>Flavobacteriales</taxon>
        <taxon>Flavobacteriaceae</taxon>
        <taxon>Aequorivita</taxon>
    </lineage>
</organism>
<keyword evidence="7" id="KW-1185">Reference proteome</keyword>
<evidence type="ECO:0000256" key="2">
    <source>
        <dbReference type="ARBA" id="ARBA00023125"/>
    </source>
</evidence>
<dbReference type="Pfam" id="PF00196">
    <property type="entry name" value="GerE"/>
    <property type="match status" value="1"/>
</dbReference>
<proteinExistence type="predicted"/>
<dbReference type="CDD" id="cd17535">
    <property type="entry name" value="REC_NarL-like"/>
    <property type="match status" value="1"/>
</dbReference>
<reference evidence="6 7" key="1">
    <citation type="submission" date="2012-06" db="EMBL/GenBank/DDBJ databases">
        <title>The complete genome of Aequorivita sublithincola DSM 14238.</title>
        <authorList>
            <consortium name="US DOE Joint Genome Institute (JGI-PGF)"/>
            <person name="Lucas S."/>
            <person name="Copeland A."/>
            <person name="Lapidus A."/>
            <person name="Goodwin L."/>
            <person name="Pitluck S."/>
            <person name="Peters L."/>
            <person name="Munk A.C.C."/>
            <person name="Kyrpides N."/>
            <person name="Mavromatis K."/>
            <person name="Pagani I."/>
            <person name="Ivanova N."/>
            <person name="Ovchinnikova G."/>
            <person name="Zeytun A."/>
            <person name="Detter J.C."/>
            <person name="Han C."/>
            <person name="Land M."/>
            <person name="Hauser L."/>
            <person name="Markowitz V."/>
            <person name="Cheng J.-F."/>
            <person name="Hugenholtz P."/>
            <person name="Woyke T."/>
            <person name="Wu D."/>
            <person name="Tindall B."/>
            <person name="Faehnrich R."/>
            <person name="Brambilla E."/>
            <person name="Klenk H.-P."/>
            <person name="Eisen J.A."/>
        </authorList>
    </citation>
    <scope>NUCLEOTIDE SEQUENCE [LARGE SCALE GENOMIC DNA]</scope>
    <source>
        <strain evidence="7">DSM 14238 / LMG 21431 / ACAM 643 / 9-3</strain>
    </source>
</reference>
<protein>
    <submittedName>
        <fullName evidence="6">Response regulator containing a CheY-like receiver domain and an HTH DNA-binding domain</fullName>
    </submittedName>
</protein>
<feature type="modified residue" description="4-aspartylphosphate" evidence="3">
    <location>
        <position position="65"/>
    </location>
</feature>
<dbReference type="GO" id="GO:0003677">
    <property type="term" value="F:DNA binding"/>
    <property type="evidence" value="ECO:0007669"/>
    <property type="project" value="UniProtKB-KW"/>
</dbReference>
<dbReference type="CDD" id="cd06170">
    <property type="entry name" value="LuxR_C_like"/>
    <property type="match status" value="1"/>
</dbReference>
<dbReference type="SMART" id="SM00448">
    <property type="entry name" value="REC"/>
    <property type="match status" value="1"/>
</dbReference>
<accession>I3YYY8</accession>
<dbReference type="Pfam" id="PF00072">
    <property type="entry name" value="Response_reg"/>
    <property type="match status" value="1"/>
</dbReference>
<dbReference type="PROSITE" id="PS50043">
    <property type="entry name" value="HTH_LUXR_2"/>
    <property type="match status" value="1"/>
</dbReference>
<evidence type="ECO:0000313" key="6">
    <source>
        <dbReference type="EMBL" id="AFL82206.1"/>
    </source>
</evidence>
<dbReference type="HOGENOM" id="CLU_000445_90_1_10"/>
<dbReference type="InterPro" id="IPR058245">
    <property type="entry name" value="NreC/VraR/RcsB-like_REC"/>
</dbReference>
<dbReference type="PROSITE" id="PS50110">
    <property type="entry name" value="RESPONSE_REGULATORY"/>
    <property type="match status" value="1"/>
</dbReference>
<dbReference type="InterPro" id="IPR001789">
    <property type="entry name" value="Sig_transdc_resp-reg_receiver"/>
</dbReference>
<dbReference type="Proteomes" id="UP000006049">
    <property type="component" value="Chromosome"/>
</dbReference>
<evidence type="ECO:0000313" key="7">
    <source>
        <dbReference type="Proteomes" id="UP000006049"/>
    </source>
</evidence>
<keyword evidence="2 6" id="KW-0238">DNA-binding</keyword>
<dbReference type="PANTHER" id="PTHR45566">
    <property type="entry name" value="HTH-TYPE TRANSCRIPTIONAL REGULATOR YHJB-RELATED"/>
    <property type="match status" value="1"/>
</dbReference>
<dbReference type="Gene3D" id="3.40.50.2300">
    <property type="match status" value="1"/>
</dbReference>
<dbReference type="SUPFAM" id="SSF52172">
    <property type="entry name" value="CheY-like"/>
    <property type="match status" value="1"/>
</dbReference>
<dbReference type="EMBL" id="CP003280">
    <property type="protein sequence ID" value="AFL82206.1"/>
    <property type="molecule type" value="Genomic_DNA"/>
</dbReference>
<dbReference type="eggNOG" id="COG2197">
    <property type="taxonomic scope" value="Bacteria"/>
</dbReference>
<dbReference type="GO" id="GO:0000160">
    <property type="term" value="P:phosphorelay signal transduction system"/>
    <property type="evidence" value="ECO:0007669"/>
    <property type="project" value="InterPro"/>
</dbReference>